<name>A0A8J6UIJ9_9BACT</name>
<evidence type="ECO:0000313" key="8">
    <source>
        <dbReference type="EMBL" id="MBD1401085.1"/>
    </source>
</evidence>
<sequence>MFITRISCQLLLLFLLMLTLLVAAGSPLLAATLEVDDCIKCHSLEPQQIAKDGAAHQFAINCLDCHARHRPVNANNIPSCADCHAGSPHYELISCSGCHNPHKPLKVTLTGELTTECLTCHDQQGTEMTANPSMHADVSCNFCHADTHGYTPDCTSCHQPHSATMAETDCAVCHAAHEPTVLAYPDTTADMLCASCHTAALNELRSSPSKHRDISCATCHSDNHPAVASCTDCHGKPHASGIHDRFPLCMDCHNTAHDLDNLR</sequence>
<dbReference type="AlphaFoldDB" id="A0A8J6UIJ9"/>
<evidence type="ECO:0000256" key="5">
    <source>
        <dbReference type="ARBA" id="ARBA00022982"/>
    </source>
</evidence>
<proteinExistence type="predicted"/>
<dbReference type="RefSeq" id="WP_191156302.1">
    <property type="nucleotide sequence ID" value="NZ_JACWUN010000011.1"/>
</dbReference>
<accession>A0A8J6UIJ9</accession>
<keyword evidence="3" id="KW-0479">Metal-binding</keyword>
<organism evidence="8 9">
    <name type="scientific">Pelovirga terrestris</name>
    <dbReference type="NCBI Taxonomy" id="2771352"/>
    <lineage>
        <taxon>Bacteria</taxon>
        <taxon>Pseudomonadati</taxon>
        <taxon>Thermodesulfobacteriota</taxon>
        <taxon>Desulfuromonadia</taxon>
        <taxon>Geobacterales</taxon>
        <taxon>Geobacteraceae</taxon>
        <taxon>Pelovirga</taxon>
    </lineage>
</organism>
<comment type="caution">
    <text evidence="8">The sequence shown here is derived from an EMBL/GenBank/DDBJ whole genome shotgun (WGS) entry which is preliminary data.</text>
</comment>
<evidence type="ECO:0000256" key="6">
    <source>
        <dbReference type="ARBA" id="ARBA00023004"/>
    </source>
</evidence>
<keyword evidence="1" id="KW-0813">Transport</keyword>
<dbReference type="PANTHER" id="PTHR35038">
    <property type="entry name" value="DISSIMILATORY SULFITE REDUCTASE SIRA"/>
    <property type="match status" value="1"/>
</dbReference>
<keyword evidence="5" id="KW-0249">Electron transport</keyword>
<dbReference type="Proteomes" id="UP000632828">
    <property type="component" value="Unassembled WGS sequence"/>
</dbReference>
<evidence type="ECO:0000256" key="4">
    <source>
        <dbReference type="ARBA" id="ARBA00022729"/>
    </source>
</evidence>
<dbReference type="InterPro" id="IPR036280">
    <property type="entry name" value="Multihaem_cyt_sf"/>
</dbReference>
<reference evidence="8" key="1">
    <citation type="submission" date="2020-09" db="EMBL/GenBank/DDBJ databases">
        <title>Pelobacter alkaliphilus sp. nov., a novel anaerobic arsenate-reducing bacterium from terrestrial mud volcano.</title>
        <authorList>
            <person name="Khomyakova M.A."/>
            <person name="Merkel A.Y."/>
            <person name="Slobodkin A.I."/>
        </authorList>
    </citation>
    <scope>NUCLEOTIDE SEQUENCE</scope>
    <source>
        <strain evidence="8">M08fum</strain>
    </source>
</reference>
<dbReference type="PANTHER" id="PTHR35038:SF8">
    <property type="entry name" value="C-TYPE POLYHEME CYTOCHROME OMCC"/>
    <property type="match status" value="1"/>
</dbReference>
<keyword evidence="4 7" id="KW-0732">Signal</keyword>
<dbReference type="Gene3D" id="1.10.3820.10">
    <property type="entry name" value="Di-heme elbow motif domain"/>
    <property type="match status" value="1"/>
</dbReference>
<dbReference type="EMBL" id="JACWUN010000011">
    <property type="protein sequence ID" value="MBD1401085.1"/>
    <property type="molecule type" value="Genomic_DNA"/>
</dbReference>
<evidence type="ECO:0000256" key="2">
    <source>
        <dbReference type="ARBA" id="ARBA00022617"/>
    </source>
</evidence>
<feature type="signal peptide" evidence="7">
    <location>
        <begin position="1"/>
        <end position="30"/>
    </location>
</feature>
<keyword evidence="2" id="KW-0349">Heme</keyword>
<dbReference type="SUPFAM" id="SSF48695">
    <property type="entry name" value="Multiheme cytochromes"/>
    <property type="match status" value="1"/>
</dbReference>
<evidence type="ECO:0000256" key="1">
    <source>
        <dbReference type="ARBA" id="ARBA00022448"/>
    </source>
</evidence>
<dbReference type="GO" id="GO:0046872">
    <property type="term" value="F:metal ion binding"/>
    <property type="evidence" value="ECO:0007669"/>
    <property type="project" value="UniProtKB-KW"/>
</dbReference>
<evidence type="ECO:0000256" key="3">
    <source>
        <dbReference type="ARBA" id="ARBA00022723"/>
    </source>
</evidence>
<dbReference type="Gene3D" id="3.90.10.10">
    <property type="entry name" value="Cytochrome C3"/>
    <property type="match status" value="2"/>
</dbReference>
<feature type="chain" id="PRO_5035271612" evidence="7">
    <location>
        <begin position="31"/>
        <end position="263"/>
    </location>
</feature>
<evidence type="ECO:0000313" key="9">
    <source>
        <dbReference type="Proteomes" id="UP000632828"/>
    </source>
</evidence>
<keyword evidence="9" id="KW-1185">Reference proteome</keyword>
<dbReference type="InterPro" id="IPR051829">
    <property type="entry name" value="Multiheme_Cytochr_ET"/>
</dbReference>
<protein>
    <submittedName>
        <fullName evidence="8">Cytochrome C</fullName>
    </submittedName>
</protein>
<evidence type="ECO:0000256" key="7">
    <source>
        <dbReference type="SAM" id="SignalP"/>
    </source>
</evidence>
<gene>
    <name evidence="8" type="ORF">ICT70_10400</name>
</gene>
<keyword evidence="6" id="KW-0408">Iron</keyword>
<dbReference type="InterPro" id="IPR038266">
    <property type="entry name" value="NapC/NirT_cytc_sf"/>
</dbReference>